<dbReference type="EMBL" id="JACJIM010000005">
    <property type="protein sequence ID" value="MBA9063892.1"/>
    <property type="molecule type" value="Genomic_DNA"/>
</dbReference>
<gene>
    <name evidence="1" type="ORF">GGQ91_003293</name>
</gene>
<dbReference type="RefSeq" id="WP_043346177.1">
    <property type="nucleotide sequence ID" value="NZ_JACJIM010000005.1"/>
</dbReference>
<name>A0ABR6DCT2_9HYPH</name>
<evidence type="ECO:0000313" key="2">
    <source>
        <dbReference type="Proteomes" id="UP000565455"/>
    </source>
</evidence>
<reference evidence="1 2" key="1">
    <citation type="submission" date="2020-08" db="EMBL/GenBank/DDBJ databases">
        <title>Genomic Encyclopedia of Type Strains, Phase IV (KMG-IV): sequencing the most valuable type-strain genomes for metagenomic binning, comparative biology and taxonomic classification.</title>
        <authorList>
            <person name="Goeker M."/>
        </authorList>
    </citation>
    <scope>NUCLEOTIDE SEQUENCE [LARGE SCALE GENOMIC DNA]</scope>
    <source>
        <strain evidence="1 2">DSM 5686</strain>
    </source>
</reference>
<dbReference type="Proteomes" id="UP000565455">
    <property type="component" value="Unassembled WGS sequence"/>
</dbReference>
<sequence length="149" mass="16319">MAPRSTVPKPDPTPALDLAALDLASLDLAPGAEAGAAMQLLHPVSAEPLGITMTVIGQDAPTYRKNLRKLRDMLAKQGETEEDEDPDRREVMRLARLSACAVRGWAGVQWKGEALPCSFENAVTLFSALPWIAEQVGFFRDRRANFFKV</sequence>
<accession>A0ABR6DCT2</accession>
<organism evidence="1 2">
    <name type="scientific">Methylobacterium fujisawaense</name>
    <dbReference type="NCBI Taxonomy" id="107400"/>
    <lineage>
        <taxon>Bacteria</taxon>
        <taxon>Pseudomonadati</taxon>
        <taxon>Pseudomonadota</taxon>
        <taxon>Alphaproteobacteria</taxon>
        <taxon>Hyphomicrobiales</taxon>
        <taxon>Methylobacteriaceae</taxon>
        <taxon>Methylobacterium</taxon>
    </lineage>
</organism>
<dbReference type="GeneID" id="96604967"/>
<keyword evidence="2" id="KW-1185">Reference proteome</keyword>
<proteinExistence type="predicted"/>
<evidence type="ECO:0000313" key="1">
    <source>
        <dbReference type="EMBL" id="MBA9063892.1"/>
    </source>
</evidence>
<comment type="caution">
    <text evidence="1">The sequence shown here is derived from an EMBL/GenBank/DDBJ whole genome shotgun (WGS) entry which is preliminary data.</text>
</comment>
<protein>
    <submittedName>
        <fullName evidence="1">Uncharacterized protein</fullName>
    </submittedName>
</protein>